<dbReference type="InterPro" id="IPR000620">
    <property type="entry name" value="EamA_dom"/>
</dbReference>
<feature type="transmembrane region" description="Helical" evidence="5">
    <location>
        <begin position="92"/>
        <end position="108"/>
    </location>
</feature>
<feature type="transmembrane region" description="Helical" evidence="5">
    <location>
        <begin position="177"/>
        <end position="196"/>
    </location>
</feature>
<keyword evidence="4 5" id="KW-0472">Membrane</keyword>
<evidence type="ECO:0000256" key="5">
    <source>
        <dbReference type="SAM" id="Phobius"/>
    </source>
</evidence>
<evidence type="ECO:0000313" key="7">
    <source>
        <dbReference type="EMBL" id="UYP44036.1"/>
    </source>
</evidence>
<dbReference type="InterPro" id="IPR050638">
    <property type="entry name" value="AA-Vitamin_Transporters"/>
</dbReference>
<feature type="transmembrane region" description="Helical" evidence="5">
    <location>
        <begin position="60"/>
        <end position="80"/>
    </location>
</feature>
<name>A0ABY6HKI2_9ARCH</name>
<evidence type="ECO:0000259" key="6">
    <source>
        <dbReference type="Pfam" id="PF00892"/>
    </source>
</evidence>
<accession>A0ABY6HKI2</accession>
<dbReference type="EMBL" id="CP104013">
    <property type="protein sequence ID" value="UYP44036.1"/>
    <property type="molecule type" value="Genomic_DNA"/>
</dbReference>
<feature type="transmembrane region" description="Helical" evidence="5">
    <location>
        <begin position="143"/>
        <end position="165"/>
    </location>
</feature>
<feature type="transmembrane region" description="Helical" evidence="5">
    <location>
        <begin position="266"/>
        <end position="283"/>
    </location>
</feature>
<dbReference type="Proteomes" id="UP001208689">
    <property type="component" value="Chromosome"/>
</dbReference>
<gene>
    <name evidence="7" type="ORF">NEF87_000321</name>
</gene>
<feature type="transmembrane region" description="Helical" evidence="5">
    <location>
        <begin position="6"/>
        <end position="22"/>
    </location>
</feature>
<evidence type="ECO:0000256" key="4">
    <source>
        <dbReference type="ARBA" id="ARBA00023136"/>
    </source>
</evidence>
<dbReference type="PANTHER" id="PTHR32322:SF2">
    <property type="entry name" value="EAMA DOMAIN-CONTAINING PROTEIN"/>
    <property type="match status" value="1"/>
</dbReference>
<feature type="transmembrane region" description="Helical" evidence="5">
    <location>
        <begin position="34"/>
        <end position="54"/>
    </location>
</feature>
<evidence type="ECO:0000256" key="3">
    <source>
        <dbReference type="ARBA" id="ARBA00022989"/>
    </source>
</evidence>
<keyword evidence="3 5" id="KW-1133">Transmembrane helix</keyword>
<dbReference type="Gene3D" id="1.10.3730.20">
    <property type="match status" value="2"/>
</dbReference>
<evidence type="ECO:0000256" key="1">
    <source>
        <dbReference type="ARBA" id="ARBA00004141"/>
    </source>
</evidence>
<protein>
    <submittedName>
        <fullName evidence="7">4-amino-4-deoxy-L-arabinose-phosphoundecaprenol flippase subunit ArnE</fullName>
    </submittedName>
</protein>
<comment type="subcellular location">
    <subcellularLocation>
        <location evidence="1">Membrane</location>
        <topology evidence="1">Multi-pass membrane protein</topology>
    </subcellularLocation>
</comment>
<evidence type="ECO:0000313" key="8">
    <source>
        <dbReference type="Proteomes" id="UP001208689"/>
    </source>
</evidence>
<organism evidence="7 8">
    <name type="scientific">Candidatus Lokiarchaeum ossiferum</name>
    <dbReference type="NCBI Taxonomy" id="2951803"/>
    <lineage>
        <taxon>Archaea</taxon>
        <taxon>Promethearchaeati</taxon>
        <taxon>Promethearchaeota</taxon>
        <taxon>Promethearchaeia</taxon>
        <taxon>Promethearchaeales</taxon>
        <taxon>Promethearchaeaceae</taxon>
        <taxon>Candidatus Lokiarchaeum</taxon>
    </lineage>
</organism>
<keyword evidence="8" id="KW-1185">Reference proteome</keyword>
<feature type="domain" description="EamA" evidence="6">
    <location>
        <begin position="3"/>
        <end position="131"/>
    </location>
</feature>
<dbReference type="InterPro" id="IPR037185">
    <property type="entry name" value="EmrE-like"/>
</dbReference>
<feature type="transmembrane region" description="Helical" evidence="5">
    <location>
        <begin position="214"/>
        <end position="233"/>
    </location>
</feature>
<proteinExistence type="predicted"/>
<evidence type="ECO:0000256" key="2">
    <source>
        <dbReference type="ARBA" id="ARBA00022692"/>
    </source>
</evidence>
<reference evidence="7" key="1">
    <citation type="submission" date="2022-09" db="EMBL/GenBank/DDBJ databases">
        <title>Actin cytoskeleton and complex cell architecture in an #Asgard archaeon.</title>
        <authorList>
            <person name="Ponce Toledo R.I."/>
            <person name="Schleper C."/>
            <person name="Rodrigues Oliveira T."/>
            <person name="Wollweber F."/>
            <person name="Xu J."/>
            <person name="Rittmann S."/>
            <person name="Klingl A."/>
            <person name="Pilhofer M."/>
        </authorList>
    </citation>
    <scope>NUCLEOTIDE SEQUENCE</scope>
    <source>
        <strain evidence="7">B-35</strain>
    </source>
</reference>
<keyword evidence="2 5" id="KW-0812">Transmembrane</keyword>
<feature type="transmembrane region" description="Helical" evidence="5">
    <location>
        <begin position="114"/>
        <end position="131"/>
    </location>
</feature>
<feature type="transmembrane region" description="Helical" evidence="5">
    <location>
        <begin position="239"/>
        <end position="259"/>
    </location>
</feature>
<sequence>MIIAIFAMIGRIILLGFERILFKKAGKDQNSLVSTFWLFGLAAVFQIPLLFIYPFTFQDFLNAAPSAGIYTITFSIYVYVLSNYEVSLVTPFYNFNVFFLLLLSVIFLDEAFTIFKILGIFLLFFGTIFLNKNESILESFKSVYKNRGCQLMIVVSLLMAVGRVLDRNMIEETSPPIYSFALYFLTGLYIGIILLFQRKGKLIVESFKSQPKEFLAGGAANAYSYLFLLIAFTEMEVSVAEPLSMLSVILSIILSYFFFKEKIKNRLIGALIMFSGAILLVIGI</sequence>
<dbReference type="Pfam" id="PF00892">
    <property type="entry name" value="EamA"/>
    <property type="match status" value="2"/>
</dbReference>
<dbReference type="PANTHER" id="PTHR32322">
    <property type="entry name" value="INNER MEMBRANE TRANSPORTER"/>
    <property type="match status" value="1"/>
</dbReference>
<feature type="domain" description="EamA" evidence="6">
    <location>
        <begin position="147"/>
        <end position="281"/>
    </location>
</feature>
<dbReference type="SUPFAM" id="SSF103481">
    <property type="entry name" value="Multidrug resistance efflux transporter EmrE"/>
    <property type="match status" value="2"/>
</dbReference>